<dbReference type="Pfam" id="PF19608">
    <property type="entry name" value="DUF6113"/>
    <property type="match status" value="1"/>
</dbReference>
<dbReference type="RefSeq" id="WP_344735684.1">
    <property type="nucleotide sequence ID" value="NZ_BAAAZH010000037.1"/>
</dbReference>
<sequence length="127" mass="12915">MRARPLLARLAIALAVLLLGAATGLAGVVLHLYLWGLVLTVAATALTAYALPGGPTTRVPFGVGFAAIVVLGTTARPEGDYLVATTLNGYLLLTLAVAVFVGGFLTSLPARRPPVIIPPTATPEATS</sequence>
<dbReference type="InterPro" id="IPR046095">
    <property type="entry name" value="DUF6113"/>
</dbReference>
<reference evidence="3" key="1">
    <citation type="journal article" date="2019" name="Int. J. Syst. Evol. Microbiol.">
        <title>The Global Catalogue of Microorganisms (GCM) 10K type strain sequencing project: providing services to taxonomists for standard genome sequencing and annotation.</title>
        <authorList>
            <consortium name="The Broad Institute Genomics Platform"/>
            <consortium name="The Broad Institute Genome Sequencing Center for Infectious Disease"/>
            <person name="Wu L."/>
            <person name="Ma J."/>
        </authorList>
    </citation>
    <scope>NUCLEOTIDE SEQUENCE [LARGE SCALE GENOMIC DNA]</scope>
    <source>
        <strain evidence="3">JCM 16703</strain>
    </source>
</reference>
<protein>
    <recommendedName>
        <fullName evidence="4">Integral membrane protein</fullName>
    </recommendedName>
</protein>
<evidence type="ECO:0000313" key="2">
    <source>
        <dbReference type="EMBL" id="GAA4130272.1"/>
    </source>
</evidence>
<keyword evidence="1" id="KW-0812">Transmembrane</keyword>
<feature type="transmembrane region" description="Helical" evidence="1">
    <location>
        <begin position="58"/>
        <end position="75"/>
    </location>
</feature>
<evidence type="ECO:0008006" key="4">
    <source>
        <dbReference type="Google" id="ProtNLM"/>
    </source>
</evidence>
<gene>
    <name evidence="2" type="ORF">GCM10022215_43780</name>
</gene>
<keyword evidence="3" id="KW-1185">Reference proteome</keyword>
<dbReference type="EMBL" id="BAAAZH010000037">
    <property type="protein sequence ID" value="GAA4130272.1"/>
    <property type="molecule type" value="Genomic_DNA"/>
</dbReference>
<feature type="transmembrane region" description="Helical" evidence="1">
    <location>
        <begin position="87"/>
        <end position="108"/>
    </location>
</feature>
<proteinExistence type="predicted"/>
<keyword evidence="1" id="KW-1133">Transmembrane helix</keyword>
<evidence type="ECO:0000256" key="1">
    <source>
        <dbReference type="SAM" id="Phobius"/>
    </source>
</evidence>
<comment type="caution">
    <text evidence="2">The sequence shown here is derived from an EMBL/GenBank/DDBJ whole genome shotgun (WGS) entry which is preliminary data.</text>
</comment>
<feature type="transmembrane region" description="Helical" evidence="1">
    <location>
        <begin position="32"/>
        <end position="51"/>
    </location>
</feature>
<organism evidence="2 3">
    <name type="scientific">Nocardioides fonticola</name>
    <dbReference type="NCBI Taxonomy" id="450363"/>
    <lineage>
        <taxon>Bacteria</taxon>
        <taxon>Bacillati</taxon>
        <taxon>Actinomycetota</taxon>
        <taxon>Actinomycetes</taxon>
        <taxon>Propionibacteriales</taxon>
        <taxon>Nocardioidaceae</taxon>
        <taxon>Nocardioides</taxon>
    </lineage>
</organism>
<evidence type="ECO:0000313" key="3">
    <source>
        <dbReference type="Proteomes" id="UP001501495"/>
    </source>
</evidence>
<dbReference type="Proteomes" id="UP001501495">
    <property type="component" value="Unassembled WGS sequence"/>
</dbReference>
<keyword evidence="1" id="KW-0472">Membrane</keyword>
<accession>A0ABP7Y3N3</accession>
<name>A0ABP7Y3N3_9ACTN</name>